<dbReference type="InterPro" id="IPR008271">
    <property type="entry name" value="Ser/Thr_kinase_AS"/>
</dbReference>
<dbReference type="PANTHER" id="PTHR43289:SF6">
    <property type="entry name" value="SERINE_THREONINE-PROTEIN KINASE NEKL-3"/>
    <property type="match status" value="1"/>
</dbReference>
<dbReference type="SUPFAM" id="SSF56112">
    <property type="entry name" value="Protein kinase-like (PK-like)"/>
    <property type="match status" value="1"/>
</dbReference>
<dbReference type="PROSITE" id="PS00107">
    <property type="entry name" value="PROTEIN_KINASE_ATP"/>
    <property type="match status" value="1"/>
</dbReference>
<evidence type="ECO:0000313" key="8">
    <source>
        <dbReference type="EMBL" id="QDU37267.1"/>
    </source>
</evidence>
<dbReference type="PROSITE" id="PS50011">
    <property type="entry name" value="PROTEIN_KINASE_DOM"/>
    <property type="match status" value="1"/>
</dbReference>
<evidence type="ECO:0000256" key="3">
    <source>
        <dbReference type="ARBA" id="ARBA00022777"/>
    </source>
</evidence>
<dbReference type="EC" id="2.7.11.1" evidence="8"/>
<evidence type="ECO:0000256" key="1">
    <source>
        <dbReference type="ARBA" id="ARBA00022679"/>
    </source>
</evidence>
<feature type="domain" description="Protein kinase" evidence="7">
    <location>
        <begin position="88"/>
        <end position="356"/>
    </location>
</feature>
<evidence type="ECO:0000256" key="4">
    <source>
        <dbReference type="ARBA" id="ARBA00022840"/>
    </source>
</evidence>
<keyword evidence="3 8" id="KW-0418">Kinase</keyword>
<reference evidence="8 9" key="1">
    <citation type="submission" date="2019-02" db="EMBL/GenBank/DDBJ databases">
        <title>Deep-cultivation of Planctomycetes and their phenomic and genomic characterization uncovers novel biology.</title>
        <authorList>
            <person name="Wiegand S."/>
            <person name="Jogler M."/>
            <person name="Boedeker C."/>
            <person name="Pinto D."/>
            <person name="Vollmers J."/>
            <person name="Rivas-Marin E."/>
            <person name="Kohn T."/>
            <person name="Peeters S.H."/>
            <person name="Heuer A."/>
            <person name="Rast P."/>
            <person name="Oberbeckmann S."/>
            <person name="Bunk B."/>
            <person name="Jeske O."/>
            <person name="Meyerdierks A."/>
            <person name="Storesund J.E."/>
            <person name="Kallscheuer N."/>
            <person name="Luecker S."/>
            <person name="Lage O.M."/>
            <person name="Pohl T."/>
            <person name="Merkel B.J."/>
            <person name="Hornburger P."/>
            <person name="Mueller R.-W."/>
            <person name="Bruemmer F."/>
            <person name="Labrenz M."/>
            <person name="Spormann A.M."/>
            <person name="Op den Camp H."/>
            <person name="Overmann J."/>
            <person name="Amann R."/>
            <person name="Jetten M.S.M."/>
            <person name="Mascher T."/>
            <person name="Medema M.H."/>
            <person name="Devos D.P."/>
            <person name="Kaster A.-K."/>
            <person name="Ovreas L."/>
            <person name="Rohde M."/>
            <person name="Galperin M.Y."/>
            <person name="Jogler C."/>
        </authorList>
    </citation>
    <scope>NUCLEOTIDE SEQUENCE [LARGE SCALE GENOMIC DNA]</scope>
    <source>
        <strain evidence="8 9">Mal4</strain>
    </source>
</reference>
<evidence type="ECO:0000256" key="2">
    <source>
        <dbReference type="ARBA" id="ARBA00022741"/>
    </source>
</evidence>
<proteinExistence type="predicted"/>
<dbReference type="GO" id="GO:0004674">
    <property type="term" value="F:protein serine/threonine kinase activity"/>
    <property type="evidence" value="ECO:0007669"/>
    <property type="project" value="UniProtKB-EC"/>
</dbReference>
<evidence type="ECO:0000313" key="9">
    <source>
        <dbReference type="Proteomes" id="UP000320496"/>
    </source>
</evidence>
<name>A0A517Z4B5_9PLAN</name>
<dbReference type="Gene3D" id="1.10.510.10">
    <property type="entry name" value="Transferase(Phosphotransferase) domain 1"/>
    <property type="match status" value="1"/>
</dbReference>
<dbReference type="PANTHER" id="PTHR43289">
    <property type="entry name" value="MITOGEN-ACTIVATED PROTEIN KINASE KINASE KINASE 20-RELATED"/>
    <property type="match status" value="1"/>
</dbReference>
<dbReference type="Pfam" id="PF00069">
    <property type="entry name" value="Pkinase"/>
    <property type="match status" value="1"/>
</dbReference>
<keyword evidence="4 5" id="KW-0067">ATP-binding</keyword>
<feature type="region of interest" description="Disordered" evidence="6">
    <location>
        <begin position="431"/>
        <end position="511"/>
    </location>
</feature>
<protein>
    <submittedName>
        <fullName evidence="8">Serine/threonine-protein kinase PknD</fullName>
        <ecNumber evidence="8">2.7.11.1</ecNumber>
    </submittedName>
</protein>
<dbReference type="InterPro" id="IPR000719">
    <property type="entry name" value="Prot_kinase_dom"/>
</dbReference>
<dbReference type="SMART" id="SM00220">
    <property type="entry name" value="S_TKc"/>
    <property type="match status" value="1"/>
</dbReference>
<dbReference type="InterPro" id="IPR011009">
    <property type="entry name" value="Kinase-like_dom_sf"/>
</dbReference>
<dbReference type="InterPro" id="IPR017441">
    <property type="entry name" value="Protein_kinase_ATP_BS"/>
</dbReference>
<feature type="region of interest" description="Disordered" evidence="6">
    <location>
        <begin position="1"/>
        <end position="47"/>
    </location>
</feature>
<dbReference type="CDD" id="cd14014">
    <property type="entry name" value="STKc_PknB_like"/>
    <property type="match status" value="1"/>
</dbReference>
<keyword evidence="9" id="KW-1185">Reference proteome</keyword>
<feature type="binding site" evidence="5">
    <location>
        <position position="117"/>
    </location>
    <ligand>
        <name>ATP</name>
        <dbReference type="ChEBI" id="CHEBI:30616"/>
    </ligand>
</feature>
<keyword evidence="2 5" id="KW-0547">Nucleotide-binding</keyword>
<dbReference type="KEGG" id="mri:Mal4_15770"/>
<organism evidence="8 9">
    <name type="scientific">Maioricimonas rarisocia</name>
    <dbReference type="NCBI Taxonomy" id="2528026"/>
    <lineage>
        <taxon>Bacteria</taxon>
        <taxon>Pseudomonadati</taxon>
        <taxon>Planctomycetota</taxon>
        <taxon>Planctomycetia</taxon>
        <taxon>Planctomycetales</taxon>
        <taxon>Planctomycetaceae</taxon>
        <taxon>Maioricimonas</taxon>
    </lineage>
</organism>
<keyword evidence="1 8" id="KW-0808">Transferase</keyword>
<dbReference type="GO" id="GO:0005524">
    <property type="term" value="F:ATP binding"/>
    <property type="evidence" value="ECO:0007669"/>
    <property type="project" value="UniProtKB-UniRule"/>
</dbReference>
<evidence type="ECO:0000256" key="5">
    <source>
        <dbReference type="PROSITE-ProRule" id="PRU10141"/>
    </source>
</evidence>
<dbReference type="PROSITE" id="PS00108">
    <property type="entry name" value="PROTEIN_KINASE_ST"/>
    <property type="match status" value="1"/>
</dbReference>
<dbReference type="Gene3D" id="3.30.200.20">
    <property type="entry name" value="Phosphorylase Kinase, domain 1"/>
    <property type="match status" value="1"/>
</dbReference>
<evidence type="ECO:0000259" key="7">
    <source>
        <dbReference type="PROSITE" id="PS50011"/>
    </source>
</evidence>
<dbReference type="Proteomes" id="UP000320496">
    <property type="component" value="Chromosome"/>
</dbReference>
<evidence type="ECO:0000256" key="6">
    <source>
        <dbReference type="SAM" id="MobiDB-lite"/>
    </source>
</evidence>
<gene>
    <name evidence="8" type="primary">pknD_1</name>
    <name evidence="8" type="ORF">Mal4_15770</name>
</gene>
<dbReference type="RefSeq" id="WP_197444193.1">
    <property type="nucleotide sequence ID" value="NZ_CP036275.1"/>
</dbReference>
<sequence>MTTDDPLTSVPPQPAADPLSGSGTAYAFVRPLPTRDAAGDGSSSGNVLRAEAVGGDQASVPARLFPDEVPGGSDLSTDSIAGVGIGHFVVEERIGRGGMGAVFRAVDRRLDRVVALKVLSPRHSRDSASVMRFQNEARAAARLDHENIAGVHFIGEDQGLHYIAFEFVHGTNIRDFILQKGRLTPSEAVNYTLQIANALRHTDAAGVIHRDIKPSNIVVTPSGRAKLVDLGLARQQQSSQDQELTVAGTTLGTFDYIAPEQARDPRDVDIRADIYSLGCTLYHMLAGEPPYPRGTLIQKVVDHHHGEPPDPAERNPAVPPMLSRIVRQMMASQPDDRYGTVDALIDDLSAVAHNMGLRPVHPESLIWVEPLSMRSSRGWERNAIWVAMAGVLVAIVWGLNHFDDSPATSVAAAPGGAGAPSAVPAATSEGQLIGLPGDLSASASDEFPVPAPSRPIPDEKPAALAGESGTDAVSSSEAMANAETAAESLPDLPRPVVGSPSSEPRGSLPDLSMIGTLDVRVGSLQPGNGLTETRPASTDEPAPFVVLKHDDGADQAFRTLEAACAAARDGAVIELAFDGPLPEPQEPIRIVNKRLTLRAQENRRPVIRFRGGSGLASDYVTRMITVSGGSVEIYNVDLLAHVADAPAVMFALEQSTNVLMRGVTVTLDNPQQRPASVIELVDGTQGEMSEMMTDRTGPLPIDVHLESSLFRGNGHFVWCRNMLSAEFRLNQVALALRGNFCSIAEMMGRPVVAEREPYIHVSLDHVTGLFQDGLLELDVDEGVRPPVFDVESYNSILATLDPEQAFVTTSGGEEARESFRWYGENNFLAVEGPFWKNRAFGGTAGDVELFDFDAWIDYWGTDDWQVPKSIFAAADRLSSEDLGRFDPTAFLLRNVSENPAIQSANDGTDAGVDWTSNRVPTPVRALRESSKRSGAARR</sequence>
<accession>A0A517Z4B5</accession>
<dbReference type="AlphaFoldDB" id="A0A517Z4B5"/>
<dbReference type="EMBL" id="CP036275">
    <property type="protein sequence ID" value="QDU37267.1"/>
    <property type="molecule type" value="Genomic_DNA"/>
</dbReference>